<feature type="domain" description="Brix" evidence="3">
    <location>
        <begin position="28"/>
        <end position="63"/>
    </location>
</feature>
<evidence type="ECO:0000256" key="1">
    <source>
        <dbReference type="ARBA" id="ARBA00004604"/>
    </source>
</evidence>
<dbReference type="Proteomes" id="UP000537747">
    <property type="component" value="Unassembled WGS sequence"/>
</dbReference>
<feature type="non-terminal residue" evidence="4">
    <location>
        <position position="63"/>
    </location>
</feature>
<sequence length="63" mass="7186">GNPLQSRRQRRERARARARAEREFGSAPHSFVFARGRVGSGVRGLGRDLRRALEPFTARNLRV</sequence>
<dbReference type="AlphaFoldDB" id="A0A7L2S7U6"/>
<reference evidence="4 5" key="1">
    <citation type="submission" date="2019-09" db="EMBL/GenBank/DDBJ databases">
        <title>Bird 10,000 Genomes (B10K) Project - Family phase.</title>
        <authorList>
            <person name="Zhang G."/>
        </authorList>
    </citation>
    <scope>NUCLEOTIDE SEQUENCE [LARGE SCALE GENOMIC DNA]</scope>
    <source>
        <strain evidence="4">B10K-DU-002-82</strain>
    </source>
</reference>
<feature type="compositionally biased region" description="Basic residues" evidence="2">
    <location>
        <begin position="7"/>
        <end position="17"/>
    </location>
</feature>
<comment type="subcellular location">
    <subcellularLocation>
        <location evidence="1">Nucleus</location>
        <location evidence="1">Nucleolus</location>
    </subcellularLocation>
</comment>
<name>A0A7L2S7U6_9PASS</name>
<dbReference type="EMBL" id="VYZQ01017434">
    <property type="protein sequence ID" value="NXS16946.1"/>
    <property type="molecule type" value="Genomic_DNA"/>
</dbReference>
<feature type="non-terminal residue" evidence="4">
    <location>
        <position position="1"/>
    </location>
</feature>
<dbReference type="PROSITE" id="PS50833">
    <property type="entry name" value="BRIX"/>
    <property type="match status" value="1"/>
</dbReference>
<proteinExistence type="predicted"/>
<dbReference type="GO" id="GO:0005730">
    <property type="term" value="C:nucleolus"/>
    <property type="evidence" value="ECO:0007669"/>
    <property type="project" value="UniProtKB-SubCell"/>
</dbReference>
<evidence type="ECO:0000259" key="3">
    <source>
        <dbReference type="PROSITE" id="PS50833"/>
    </source>
</evidence>
<dbReference type="InterPro" id="IPR007109">
    <property type="entry name" value="Brix"/>
</dbReference>
<feature type="region of interest" description="Disordered" evidence="2">
    <location>
        <begin position="1"/>
        <end position="22"/>
    </location>
</feature>
<organism evidence="4 5">
    <name type="scientific">Mystacornis crossleyi</name>
    <dbReference type="NCBI Taxonomy" id="98133"/>
    <lineage>
        <taxon>Eukaryota</taxon>
        <taxon>Metazoa</taxon>
        <taxon>Chordata</taxon>
        <taxon>Craniata</taxon>
        <taxon>Vertebrata</taxon>
        <taxon>Euteleostomi</taxon>
        <taxon>Archelosauria</taxon>
        <taxon>Archosauria</taxon>
        <taxon>Dinosauria</taxon>
        <taxon>Saurischia</taxon>
        <taxon>Theropoda</taxon>
        <taxon>Coelurosauria</taxon>
        <taxon>Aves</taxon>
        <taxon>Neognathae</taxon>
        <taxon>Neoaves</taxon>
        <taxon>Telluraves</taxon>
        <taxon>Australaves</taxon>
        <taxon>Passeriformes</taxon>
        <taxon>Sylvioidea</taxon>
        <taxon>Timaliidae</taxon>
        <taxon>Mystacornis</taxon>
    </lineage>
</organism>
<gene>
    <name evidence="4" type="primary">Ppan</name>
    <name evidence="4" type="ORF">MYSCRO_R11984</name>
</gene>
<protein>
    <submittedName>
        <fullName evidence="4">SSF1 protein</fullName>
    </submittedName>
</protein>
<evidence type="ECO:0000256" key="2">
    <source>
        <dbReference type="SAM" id="MobiDB-lite"/>
    </source>
</evidence>
<accession>A0A7L2S7U6</accession>
<dbReference type="GO" id="GO:0006364">
    <property type="term" value="P:rRNA processing"/>
    <property type="evidence" value="ECO:0007669"/>
    <property type="project" value="InterPro"/>
</dbReference>
<evidence type="ECO:0000313" key="5">
    <source>
        <dbReference type="Proteomes" id="UP000537747"/>
    </source>
</evidence>
<dbReference type="GO" id="GO:0019843">
    <property type="term" value="F:rRNA binding"/>
    <property type="evidence" value="ECO:0007669"/>
    <property type="project" value="InterPro"/>
</dbReference>
<comment type="caution">
    <text evidence="4">The sequence shown here is derived from an EMBL/GenBank/DDBJ whole genome shotgun (WGS) entry which is preliminary data.</text>
</comment>
<evidence type="ECO:0000313" key="4">
    <source>
        <dbReference type="EMBL" id="NXS16946.1"/>
    </source>
</evidence>
<keyword evidence="5" id="KW-1185">Reference proteome</keyword>